<protein>
    <recommendedName>
        <fullName evidence="5">PsbB mRNA maturation factor Mbb1</fullName>
    </recommendedName>
</protein>
<dbReference type="OMA" id="AHAWQAW"/>
<dbReference type="InterPro" id="IPR011990">
    <property type="entry name" value="TPR-like_helical_dom_sf"/>
</dbReference>
<dbReference type="Proteomes" id="UP000013827">
    <property type="component" value="Unassembled WGS sequence"/>
</dbReference>
<dbReference type="SMART" id="SM00386">
    <property type="entry name" value="HAT"/>
    <property type="match status" value="5"/>
</dbReference>
<dbReference type="KEGG" id="ehx:EMIHUDRAFT_464895"/>
<accession>A0A0D3ILE3</accession>
<organism evidence="3 4">
    <name type="scientific">Emiliania huxleyi (strain CCMP1516)</name>
    <dbReference type="NCBI Taxonomy" id="280463"/>
    <lineage>
        <taxon>Eukaryota</taxon>
        <taxon>Haptista</taxon>
        <taxon>Haptophyta</taxon>
        <taxon>Prymnesiophyceae</taxon>
        <taxon>Isochrysidales</taxon>
        <taxon>Noelaerhabdaceae</taxon>
        <taxon>Emiliania</taxon>
    </lineage>
</organism>
<proteinExistence type="predicted"/>
<reference evidence="4" key="1">
    <citation type="journal article" date="2013" name="Nature">
        <title>Pan genome of the phytoplankton Emiliania underpins its global distribution.</title>
        <authorList>
            <person name="Read B.A."/>
            <person name="Kegel J."/>
            <person name="Klute M.J."/>
            <person name="Kuo A."/>
            <person name="Lefebvre S.C."/>
            <person name="Maumus F."/>
            <person name="Mayer C."/>
            <person name="Miller J."/>
            <person name="Monier A."/>
            <person name="Salamov A."/>
            <person name="Young J."/>
            <person name="Aguilar M."/>
            <person name="Claverie J.M."/>
            <person name="Frickenhaus S."/>
            <person name="Gonzalez K."/>
            <person name="Herman E.K."/>
            <person name="Lin Y.C."/>
            <person name="Napier J."/>
            <person name="Ogata H."/>
            <person name="Sarno A.F."/>
            <person name="Shmutz J."/>
            <person name="Schroeder D."/>
            <person name="de Vargas C."/>
            <person name="Verret F."/>
            <person name="von Dassow P."/>
            <person name="Valentin K."/>
            <person name="Van de Peer Y."/>
            <person name="Wheeler G."/>
            <person name="Dacks J.B."/>
            <person name="Delwiche C.F."/>
            <person name="Dyhrman S.T."/>
            <person name="Glockner G."/>
            <person name="John U."/>
            <person name="Richards T."/>
            <person name="Worden A.Z."/>
            <person name="Zhang X."/>
            <person name="Grigoriev I.V."/>
            <person name="Allen A.E."/>
            <person name="Bidle K."/>
            <person name="Borodovsky M."/>
            <person name="Bowler C."/>
            <person name="Brownlee C."/>
            <person name="Cock J.M."/>
            <person name="Elias M."/>
            <person name="Gladyshev V.N."/>
            <person name="Groth M."/>
            <person name="Guda C."/>
            <person name="Hadaegh A."/>
            <person name="Iglesias-Rodriguez M.D."/>
            <person name="Jenkins J."/>
            <person name="Jones B.M."/>
            <person name="Lawson T."/>
            <person name="Leese F."/>
            <person name="Lindquist E."/>
            <person name="Lobanov A."/>
            <person name="Lomsadze A."/>
            <person name="Malik S.B."/>
            <person name="Marsh M.E."/>
            <person name="Mackinder L."/>
            <person name="Mock T."/>
            <person name="Mueller-Roeber B."/>
            <person name="Pagarete A."/>
            <person name="Parker M."/>
            <person name="Probert I."/>
            <person name="Quesneville H."/>
            <person name="Raines C."/>
            <person name="Rensing S.A."/>
            <person name="Riano-Pachon D.M."/>
            <person name="Richier S."/>
            <person name="Rokitta S."/>
            <person name="Shiraiwa Y."/>
            <person name="Soanes D.M."/>
            <person name="van der Giezen M."/>
            <person name="Wahlund T.M."/>
            <person name="Williams B."/>
            <person name="Wilson W."/>
            <person name="Wolfe G."/>
            <person name="Wurch L.L."/>
        </authorList>
    </citation>
    <scope>NUCLEOTIDE SEQUENCE</scope>
</reference>
<feature type="repeat" description="TPR" evidence="1">
    <location>
        <begin position="758"/>
        <end position="791"/>
    </location>
</feature>
<feature type="region of interest" description="Disordered" evidence="2">
    <location>
        <begin position="309"/>
        <end position="344"/>
    </location>
</feature>
<evidence type="ECO:0000313" key="3">
    <source>
        <dbReference type="EnsemblProtists" id="EOD12078"/>
    </source>
</evidence>
<dbReference type="RefSeq" id="XP_005764507.1">
    <property type="nucleotide sequence ID" value="XM_005764450.1"/>
</dbReference>
<dbReference type="GO" id="GO:0006397">
    <property type="term" value="P:mRNA processing"/>
    <property type="evidence" value="ECO:0007669"/>
    <property type="project" value="InterPro"/>
</dbReference>
<keyword evidence="4" id="KW-1185">Reference proteome</keyword>
<feature type="compositionally biased region" description="Gly residues" evidence="2">
    <location>
        <begin position="232"/>
        <end position="254"/>
    </location>
</feature>
<reference evidence="3" key="2">
    <citation type="submission" date="2024-10" db="UniProtKB">
        <authorList>
            <consortium name="EnsemblProtists"/>
        </authorList>
    </citation>
    <scope>IDENTIFICATION</scope>
</reference>
<dbReference type="PROSITE" id="PS50005">
    <property type="entry name" value="TPR"/>
    <property type="match status" value="2"/>
</dbReference>
<evidence type="ECO:0000313" key="4">
    <source>
        <dbReference type="Proteomes" id="UP000013827"/>
    </source>
</evidence>
<name>A0A0D3ILE3_EMIH1</name>
<dbReference type="GeneID" id="17258278"/>
<dbReference type="GO" id="GO:0006417">
    <property type="term" value="P:regulation of translation"/>
    <property type="evidence" value="ECO:0007669"/>
    <property type="project" value="TreeGrafter"/>
</dbReference>
<feature type="region of interest" description="Disordered" evidence="2">
    <location>
        <begin position="232"/>
        <end position="259"/>
    </location>
</feature>
<dbReference type="STRING" id="2903.R1BPV2"/>
<keyword evidence="1" id="KW-0802">TPR repeat</keyword>
<dbReference type="GO" id="GO:0003729">
    <property type="term" value="F:mRNA binding"/>
    <property type="evidence" value="ECO:0007669"/>
    <property type="project" value="InterPro"/>
</dbReference>
<dbReference type="EnsemblProtists" id="EOD12078">
    <property type="protein sequence ID" value="EOD12078"/>
    <property type="gene ID" value="EMIHUDRAFT_464895"/>
</dbReference>
<dbReference type="InterPro" id="IPR003107">
    <property type="entry name" value="HAT"/>
</dbReference>
<dbReference type="Gene3D" id="1.25.40.10">
    <property type="entry name" value="Tetratricopeptide repeat domain"/>
    <property type="match status" value="5"/>
</dbReference>
<evidence type="ECO:0008006" key="5">
    <source>
        <dbReference type="Google" id="ProtNLM"/>
    </source>
</evidence>
<dbReference type="SMART" id="SM00028">
    <property type="entry name" value="TPR"/>
    <property type="match status" value="6"/>
</dbReference>
<sequence length="972" mass="102186">MLAVCFGWVSPASPLGCGAADGASWLRAPPATVALVATQPQERGVAAGRKAVLGSSRQRARSKHQLITLFLRAQSAQQRGSTSLARSLLQRCLRLDSADAHAALALAQLEAAAGYPERARELFLSARAASPANLKLAHAHAVFEARCGRPAAARAAFGACEAIAPGAHYTAHALGQLEESLGRTEAARAAYAHCSDSPTVLAAWAALEARHANVSQARSLYRAACAAAAGGEGVGGEGAGGAQEGEGWPGSSRGGRGEAEAELLREWSSFEERLLQLYSGWASLEARARHGGVERALALLGEGAALLHEEQGEGREEQGEGPLTAAPPEAAGGSGAAGGSPLSEAAPLSPLSALSPLPAAGHLFQCRGALLHRAGRLEAARAAYRSAVRHGCGAPAFVGWALLEEEAGEHGEAAGLFSRGADLEPEHAPLHNAHAAFAERRGDTDGARSIFRAACRPGACGQARSFVGPDLSRCSALLHGWGQFEQRAGYERRAAVLFERAARLGRGCADDCARAWHALGSVRLRQRRWDDALEAFERGLAGSPRSSPLLLGAGLARGSPLVRGRGTGKRRPVGAGLARASLQQHEPARELFRRAVAEEPRHGRAWRAWGVMEARLGEVEQARRVYSDGLRSCRGHAPLWQVAAARLEKEAGEADRARRMLRAGLRDCSAGERVEGAGGGGGGGGDDGLLLSWAALELGEGRLAQAQQLLERARAAGGGGGSRGRTHQLQAVLLARQGLGADARAALREGLRAAPGHAPLHTLLGSMLDADNDVEGARAAFREALRLHPGDGRTFHAWARLEARLLNWEGLRLLNEQAQQAFPPSRGGAVTATLVSRRVRLAKCRTGGQPLQRREARGGLELLLRGAYAAKEGGVAGFEEVAERRNLERGASGRRKPGEQQGEQRRRVLAATAHADGGASQQVDALPVAERVAQRAPLVQDREHLVPVRRRRRVGHAEPLAAAAVGVEPDLL</sequence>
<dbReference type="AlphaFoldDB" id="A0A0D3ILE3"/>
<dbReference type="GO" id="GO:0003727">
    <property type="term" value="F:single-stranded RNA binding"/>
    <property type="evidence" value="ECO:0007669"/>
    <property type="project" value="TreeGrafter"/>
</dbReference>
<dbReference type="InterPro" id="IPR019734">
    <property type="entry name" value="TPR_rpt"/>
</dbReference>
<evidence type="ECO:0000256" key="2">
    <source>
        <dbReference type="SAM" id="MobiDB-lite"/>
    </source>
</evidence>
<dbReference type="PaxDb" id="2903-EOD12078"/>
<dbReference type="HOGENOM" id="CLU_335714_0_0_1"/>
<dbReference type="PANTHER" id="PTHR44917:SF1">
    <property type="entry name" value="PROTEIN HIGH CHLOROPHYLL FLUORESCENT 107"/>
    <property type="match status" value="1"/>
</dbReference>
<dbReference type="PANTHER" id="PTHR44917">
    <property type="entry name" value="PROTEIN HIGH CHLOROPHYLL FLUORESCENT 107"/>
    <property type="match status" value="1"/>
</dbReference>
<dbReference type="InterPro" id="IPR044624">
    <property type="entry name" value="Mbb1-like"/>
</dbReference>
<dbReference type="SUPFAM" id="SSF48452">
    <property type="entry name" value="TPR-like"/>
    <property type="match status" value="3"/>
</dbReference>
<feature type="compositionally biased region" description="Basic and acidic residues" evidence="2">
    <location>
        <begin position="309"/>
        <end position="318"/>
    </location>
</feature>
<feature type="repeat" description="TPR" evidence="1">
    <location>
        <begin position="513"/>
        <end position="546"/>
    </location>
</feature>
<dbReference type="Pfam" id="PF13432">
    <property type="entry name" value="TPR_16"/>
    <property type="match status" value="4"/>
</dbReference>
<evidence type="ECO:0000256" key="1">
    <source>
        <dbReference type="PROSITE-ProRule" id="PRU00339"/>
    </source>
</evidence>
<dbReference type="eggNOG" id="KOG1124">
    <property type="taxonomic scope" value="Eukaryota"/>
</dbReference>